<feature type="compositionally biased region" description="Basic and acidic residues" evidence="1">
    <location>
        <begin position="44"/>
        <end position="71"/>
    </location>
</feature>
<dbReference type="EMBL" id="JAULSV010000005">
    <property type="protein sequence ID" value="KAK0643721.1"/>
    <property type="molecule type" value="Genomic_DNA"/>
</dbReference>
<feature type="region of interest" description="Disordered" evidence="1">
    <location>
        <begin position="146"/>
        <end position="179"/>
    </location>
</feature>
<reference evidence="2" key="1">
    <citation type="submission" date="2023-06" db="EMBL/GenBank/DDBJ databases">
        <title>Genome-scale phylogeny and comparative genomics of the fungal order Sordariales.</title>
        <authorList>
            <consortium name="Lawrence Berkeley National Laboratory"/>
            <person name="Hensen N."/>
            <person name="Bonometti L."/>
            <person name="Westerberg I."/>
            <person name="Brannstrom I.O."/>
            <person name="Guillou S."/>
            <person name="Cros-Aarteil S."/>
            <person name="Calhoun S."/>
            <person name="Haridas S."/>
            <person name="Kuo A."/>
            <person name="Mondo S."/>
            <person name="Pangilinan J."/>
            <person name="Riley R."/>
            <person name="Labutti K."/>
            <person name="Andreopoulos B."/>
            <person name="Lipzen A."/>
            <person name="Chen C."/>
            <person name="Yanf M."/>
            <person name="Daum C."/>
            <person name="Ng V."/>
            <person name="Clum A."/>
            <person name="Steindorff A."/>
            <person name="Ohm R."/>
            <person name="Martin F."/>
            <person name="Silar P."/>
            <person name="Natvig D."/>
            <person name="Lalanne C."/>
            <person name="Gautier V."/>
            <person name="Ament-Velasquez S.L."/>
            <person name="Kruys A."/>
            <person name="Hutchinson M.I."/>
            <person name="Powell A.J."/>
            <person name="Barry K."/>
            <person name="Miller A.N."/>
            <person name="Grigoriev I.V."/>
            <person name="Debuchy R."/>
            <person name="Gladieux P."/>
            <person name="Thoren M.H."/>
            <person name="Johannesson H."/>
        </authorList>
    </citation>
    <scope>NUCLEOTIDE SEQUENCE</scope>
    <source>
        <strain evidence="2">SMH2532-1</strain>
    </source>
</reference>
<protein>
    <submittedName>
        <fullName evidence="2">Uncharacterized protein</fullName>
    </submittedName>
</protein>
<evidence type="ECO:0000256" key="1">
    <source>
        <dbReference type="SAM" id="MobiDB-lite"/>
    </source>
</evidence>
<feature type="compositionally biased region" description="Basic residues" evidence="1">
    <location>
        <begin position="197"/>
        <end position="222"/>
    </location>
</feature>
<comment type="caution">
    <text evidence="2">The sequence shown here is derived from an EMBL/GenBank/DDBJ whole genome shotgun (WGS) entry which is preliminary data.</text>
</comment>
<name>A0AA39Y248_9PEZI</name>
<dbReference type="Proteomes" id="UP001174936">
    <property type="component" value="Unassembled WGS sequence"/>
</dbReference>
<organism evidence="2 3">
    <name type="scientific">Cercophora newfieldiana</name>
    <dbReference type="NCBI Taxonomy" id="92897"/>
    <lineage>
        <taxon>Eukaryota</taxon>
        <taxon>Fungi</taxon>
        <taxon>Dikarya</taxon>
        <taxon>Ascomycota</taxon>
        <taxon>Pezizomycotina</taxon>
        <taxon>Sordariomycetes</taxon>
        <taxon>Sordariomycetidae</taxon>
        <taxon>Sordariales</taxon>
        <taxon>Lasiosphaeriaceae</taxon>
        <taxon>Cercophora</taxon>
    </lineage>
</organism>
<keyword evidence="3" id="KW-1185">Reference proteome</keyword>
<feature type="region of interest" description="Disordered" evidence="1">
    <location>
        <begin position="1"/>
        <end position="114"/>
    </location>
</feature>
<feature type="compositionally biased region" description="Polar residues" evidence="1">
    <location>
        <begin position="80"/>
        <end position="89"/>
    </location>
</feature>
<dbReference type="AlphaFoldDB" id="A0AA39Y248"/>
<evidence type="ECO:0000313" key="2">
    <source>
        <dbReference type="EMBL" id="KAK0643721.1"/>
    </source>
</evidence>
<feature type="region of interest" description="Disordered" evidence="1">
    <location>
        <begin position="197"/>
        <end position="244"/>
    </location>
</feature>
<gene>
    <name evidence="2" type="ORF">B0T16DRAFT_459832</name>
</gene>
<proteinExistence type="predicted"/>
<accession>A0AA39Y248</accession>
<sequence>MFSFGKKTPTPEVLEPKPEPTPPPVLETVEPVQPTPDPKKKGKEPKQKPDKPNDDKHKDEKHKDKPKDKTKPPKPKPRASSASSAQLPHSATVAGKQPLRHSQDSHTLNQSLKDFRFPGDTIPLTDAAANLDAALANPHIELPPVDDTISAINTGDTFGKRTPAPGSKQTKKPKGIRRKKVKLLPRRVFAKAKKIASRIKNKAKKGKDKVKDKRPKGGLKLRVKIDPAELTGATGLPGAPPAPV</sequence>
<feature type="compositionally biased region" description="Basic residues" evidence="1">
    <location>
        <begin position="169"/>
        <end position="179"/>
    </location>
</feature>
<evidence type="ECO:0000313" key="3">
    <source>
        <dbReference type="Proteomes" id="UP001174936"/>
    </source>
</evidence>